<evidence type="ECO:0000313" key="3">
    <source>
        <dbReference type="Proteomes" id="UP000024900"/>
    </source>
</evidence>
<dbReference type="EMBL" id="ADOU02000008">
    <property type="protein sequence ID" value="KGJ63796.1"/>
    <property type="molecule type" value="Genomic_DNA"/>
</dbReference>
<feature type="region of interest" description="Disordered" evidence="1">
    <location>
        <begin position="1"/>
        <end position="32"/>
    </location>
</feature>
<comment type="caution">
    <text evidence="2">The sequence shown here is derived from an EMBL/GenBank/DDBJ whole genome shotgun (WGS) entry which is preliminary data.</text>
</comment>
<feature type="compositionally biased region" description="Basic residues" evidence="1">
    <location>
        <begin position="1"/>
        <end position="10"/>
    </location>
</feature>
<sequence length="162" mass="18029">MMPMRIRRKSQPIEKLENPTALQRHGRSFPRDDANQITLASTCGCVAPREGRSVQGTMLPHRDGRACPGHPRLAARQKERGCPGHRRAKATPSFGRPSLGMTTVWFGDGKHAKLLRGQALPDMRDSDGKVTEYCGKSRLETPESVNFFEIGPKLLAAQRHTF</sequence>
<reference evidence="2 3" key="1">
    <citation type="journal article" date="2014" name="BMC Genomics">
        <title>Comparative genomics of Bradyrhizobium japonicum CPAC 15 and Bradyrhizobium diazoefficiens CPAC 7: elite model strains for understanding symbiotic performance with soybean.</title>
        <authorList>
            <person name="Siqueira A.F."/>
            <person name="Ormeno-Orrillo E."/>
            <person name="Souza R.C."/>
            <person name="Rodrigues E.P."/>
            <person name="Almeida L.G."/>
            <person name="Barcellos F.G."/>
            <person name="Batista J.S."/>
            <person name="Nakatami A.S."/>
            <person name="Martinez-Romero E."/>
            <person name="Vasconcelos A.T."/>
            <person name="Hungria M."/>
        </authorList>
    </citation>
    <scope>NUCLEOTIDE SEQUENCE [LARGE SCALE GENOMIC DNA]</scope>
    <source>
        <strain evidence="2 3">SEMIA 5080</strain>
    </source>
</reference>
<evidence type="ECO:0000256" key="1">
    <source>
        <dbReference type="SAM" id="MobiDB-lite"/>
    </source>
</evidence>
<gene>
    <name evidence="2" type="ORF">BJA5080_05593</name>
</gene>
<feature type="region of interest" description="Disordered" evidence="1">
    <location>
        <begin position="76"/>
        <end position="99"/>
    </location>
</feature>
<organism evidence="2 3">
    <name type="scientific">Bradyrhizobium diazoefficiens SEMIA 5080</name>
    <dbReference type="NCBI Taxonomy" id="754504"/>
    <lineage>
        <taxon>Bacteria</taxon>
        <taxon>Pseudomonadati</taxon>
        <taxon>Pseudomonadota</taxon>
        <taxon>Alphaproteobacteria</taxon>
        <taxon>Hyphomicrobiales</taxon>
        <taxon>Nitrobacteraceae</taxon>
        <taxon>Bradyrhizobium</taxon>
    </lineage>
</organism>
<dbReference type="Proteomes" id="UP000024900">
    <property type="component" value="Unassembled WGS sequence"/>
</dbReference>
<accession>A0A837C3I5</accession>
<dbReference type="AlphaFoldDB" id="A0A837C3I5"/>
<evidence type="ECO:0000313" key="2">
    <source>
        <dbReference type="EMBL" id="KGJ63796.1"/>
    </source>
</evidence>
<protein>
    <submittedName>
        <fullName evidence="2">Uncharacterized protein</fullName>
    </submittedName>
</protein>
<name>A0A837C3I5_9BRAD</name>
<proteinExistence type="predicted"/>